<evidence type="ECO:0000256" key="1">
    <source>
        <dbReference type="SAM" id="MobiDB-lite"/>
    </source>
</evidence>
<dbReference type="Proteomes" id="UP001141806">
    <property type="component" value="Unassembled WGS sequence"/>
</dbReference>
<accession>A0A9Q0KLP8</accession>
<evidence type="ECO:0000313" key="3">
    <source>
        <dbReference type="Proteomes" id="UP001141806"/>
    </source>
</evidence>
<feature type="region of interest" description="Disordered" evidence="1">
    <location>
        <begin position="1"/>
        <end position="23"/>
    </location>
</feature>
<sequence length="254" mass="26805">MGLEKGKTKVSESTGLQTEANVRDAIPQAAMGSRTFAQCGILGHRAVECPSHKGDGDNKRRPETDKVETITEGGNKEVHVRASVRHLGMWANAEDDDVCEAKEVGKLEDSNVGGPLGDLREGVTELAEPSVLDLSNVADGLNHGDGVLRVAKQDTQAVLAEHTGGDGDSVVRTVTSSPGGSAMIGAHGQVEVLFDDVAAFDGALKENGGEFSNVSKRIKGQLAGHGNKKAEHTTVNENWNGRRETLHNKGKKGK</sequence>
<keyword evidence="3" id="KW-1185">Reference proteome</keyword>
<feature type="compositionally biased region" description="Polar residues" evidence="1">
    <location>
        <begin position="11"/>
        <end position="20"/>
    </location>
</feature>
<feature type="compositionally biased region" description="Basic and acidic residues" evidence="1">
    <location>
        <begin position="228"/>
        <end position="247"/>
    </location>
</feature>
<gene>
    <name evidence="2" type="ORF">NE237_006001</name>
</gene>
<dbReference type="EMBL" id="JAMYWD010000004">
    <property type="protein sequence ID" value="KAJ4972827.1"/>
    <property type="molecule type" value="Genomic_DNA"/>
</dbReference>
<protein>
    <submittedName>
        <fullName evidence="2">Uncharacterized protein</fullName>
    </submittedName>
</protein>
<dbReference type="AlphaFoldDB" id="A0A9Q0KLP8"/>
<reference evidence="2" key="1">
    <citation type="journal article" date="2023" name="Plant J.">
        <title>The genome of the king protea, Protea cynaroides.</title>
        <authorList>
            <person name="Chang J."/>
            <person name="Duong T.A."/>
            <person name="Schoeman C."/>
            <person name="Ma X."/>
            <person name="Roodt D."/>
            <person name="Barker N."/>
            <person name="Li Z."/>
            <person name="Van de Peer Y."/>
            <person name="Mizrachi E."/>
        </authorList>
    </citation>
    <scope>NUCLEOTIDE SEQUENCE</scope>
    <source>
        <tissue evidence="2">Young leaves</tissue>
    </source>
</reference>
<name>A0A9Q0KLP8_9MAGN</name>
<organism evidence="2 3">
    <name type="scientific">Protea cynaroides</name>
    <dbReference type="NCBI Taxonomy" id="273540"/>
    <lineage>
        <taxon>Eukaryota</taxon>
        <taxon>Viridiplantae</taxon>
        <taxon>Streptophyta</taxon>
        <taxon>Embryophyta</taxon>
        <taxon>Tracheophyta</taxon>
        <taxon>Spermatophyta</taxon>
        <taxon>Magnoliopsida</taxon>
        <taxon>Proteales</taxon>
        <taxon>Proteaceae</taxon>
        <taxon>Protea</taxon>
    </lineage>
</organism>
<evidence type="ECO:0000313" key="2">
    <source>
        <dbReference type="EMBL" id="KAJ4972827.1"/>
    </source>
</evidence>
<comment type="caution">
    <text evidence="2">The sequence shown here is derived from an EMBL/GenBank/DDBJ whole genome shotgun (WGS) entry which is preliminary data.</text>
</comment>
<proteinExistence type="predicted"/>
<feature type="compositionally biased region" description="Basic and acidic residues" evidence="1">
    <location>
        <begin position="1"/>
        <end position="10"/>
    </location>
</feature>
<feature type="region of interest" description="Disordered" evidence="1">
    <location>
        <begin position="220"/>
        <end position="254"/>
    </location>
</feature>